<evidence type="ECO:0000259" key="6">
    <source>
        <dbReference type="Pfam" id="PF00892"/>
    </source>
</evidence>
<dbReference type="Proteomes" id="UP000011721">
    <property type="component" value="Chromosome"/>
</dbReference>
<dbReference type="AlphaFoldDB" id="M1P756"/>
<dbReference type="RefSeq" id="WP_015403208.1">
    <property type="nucleotide sequence ID" value="NC_020304.1"/>
</dbReference>
<feature type="transmembrane region" description="Helical" evidence="5">
    <location>
        <begin position="99"/>
        <end position="117"/>
    </location>
</feature>
<accession>M1P756</accession>
<evidence type="ECO:0000256" key="1">
    <source>
        <dbReference type="ARBA" id="ARBA00004141"/>
    </source>
</evidence>
<proteinExistence type="predicted"/>
<dbReference type="EMBL" id="CP003985">
    <property type="protein sequence ID" value="AGF77512.1"/>
    <property type="molecule type" value="Genomic_DNA"/>
</dbReference>
<feature type="transmembrane region" description="Helical" evidence="5">
    <location>
        <begin position="147"/>
        <end position="166"/>
    </location>
</feature>
<dbReference type="eggNOG" id="COG0697">
    <property type="taxonomic scope" value="Bacteria"/>
</dbReference>
<evidence type="ECO:0000313" key="7">
    <source>
        <dbReference type="EMBL" id="AGF77512.1"/>
    </source>
</evidence>
<dbReference type="PANTHER" id="PTHR22911:SF6">
    <property type="entry name" value="SOLUTE CARRIER FAMILY 35 MEMBER G1"/>
    <property type="match status" value="1"/>
</dbReference>
<protein>
    <submittedName>
        <fullName evidence="7">Putative permease</fullName>
    </submittedName>
</protein>
<evidence type="ECO:0000256" key="4">
    <source>
        <dbReference type="ARBA" id="ARBA00023136"/>
    </source>
</evidence>
<dbReference type="OrthoDB" id="9807937at2"/>
<feature type="transmembrane region" description="Helical" evidence="5">
    <location>
        <begin position="124"/>
        <end position="141"/>
    </location>
</feature>
<comment type="subcellular location">
    <subcellularLocation>
        <location evidence="1">Membrane</location>
        <topology evidence="1">Multi-pass membrane protein</topology>
    </subcellularLocation>
</comment>
<dbReference type="InterPro" id="IPR037185">
    <property type="entry name" value="EmrE-like"/>
</dbReference>
<dbReference type="PANTHER" id="PTHR22911">
    <property type="entry name" value="ACYL-MALONYL CONDENSING ENZYME-RELATED"/>
    <property type="match status" value="1"/>
</dbReference>
<feature type="transmembrane region" description="Helical" evidence="5">
    <location>
        <begin position="68"/>
        <end position="87"/>
    </location>
</feature>
<keyword evidence="3 5" id="KW-1133">Transmembrane helix</keyword>
<feature type="transmembrane region" description="Helical" evidence="5">
    <location>
        <begin position="40"/>
        <end position="56"/>
    </location>
</feature>
<dbReference type="SUPFAM" id="SSF103481">
    <property type="entry name" value="Multidrug resistance efflux transporter EmrE"/>
    <property type="match status" value="2"/>
</dbReference>
<dbReference type="GO" id="GO:0016020">
    <property type="term" value="C:membrane"/>
    <property type="evidence" value="ECO:0007669"/>
    <property type="project" value="UniProtKB-SubCell"/>
</dbReference>
<dbReference type="STRING" id="1167006.UWK_00938"/>
<keyword evidence="8" id="KW-1185">Reference proteome</keyword>
<feature type="transmembrane region" description="Helical" evidence="5">
    <location>
        <begin position="260"/>
        <end position="278"/>
    </location>
</feature>
<dbReference type="KEGG" id="dsf:UWK_00938"/>
<keyword evidence="2 5" id="KW-0812">Transmembrane</keyword>
<name>M1P756_DESSD</name>
<evidence type="ECO:0000256" key="2">
    <source>
        <dbReference type="ARBA" id="ARBA00022692"/>
    </source>
</evidence>
<evidence type="ECO:0000256" key="3">
    <source>
        <dbReference type="ARBA" id="ARBA00022989"/>
    </source>
</evidence>
<feature type="transmembrane region" description="Helical" evidence="5">
    <location>
        <begin position="204"/>
        <end position="223"/>
    </location>
</feature>
<dbReference type="Pfam" id="PF00892">
    <property type="entry name" value="EamA"/>
    <property type="match status" value="2"/>
</dbReference>
<sequence>MEGGTIKIRGILLMLCASICFVTMATLVKALDDSLPLTELMFLRCLLAIPFLFASLMKRGKPLVARAWETLLLRTLFGAIAMFSFYYALTNMPLADCVFIGRTQPLLLVLAAPFIVGERAPKEAWVAVLCGLAGSLIIMRPGLDWSVASWVALLAAATSAIAHLLVRRLARTDDAGVIVFNVTVLLALISGILCYQRFQMPSWQQWGVIAGVSLLASSGQYLLTLAYRHDKAPAIAASSYASVVLSVLYGYFFWGEVPTLATWIGGLCIVTGGLWLVYSRIRSNTI</sequence>
<organism evidence="7 8">
    <name type="scientific">Desulfocapsa sulfexigens (strain DSM 10523 / SB164P1)</name>
    <dbReference type="NCBI Taxonomy" id="1167006"/>
    <lineage>
        <taxon>Bacteria</taxon>
        <taxon>Pseudomonadati</taxon>
        <taxon>Thermodesulfobacteriota</taxon>
        <taxon>Desulfobulbia</taxon>
        <taxon>Desulfobulbales</taxon>
        <taxon>Desulfocapsaceae</taxon>
        <taxon>Desulfocapsa</taxon>
    </lineage>
</organism>
<dbReference type="HOGENOM" id="CLU_032828_0_1_7"/>
<evidence type="ECO:0000313" key="8">
    <source>
        <dbReference type="Proteomes" id="UP000011721"/>
    </source>
</evidence>
<reference evidence="8" key="1">
    <citation type="journal article" date="2013" name="Stand. Genomic Sci.">
        <title>Complete genome sequence of Desulfocapsa sulfexigens, a marine deltaproteobacterium specialized in disproportionating inorganic sulfur compounds.</title>
        <authorList>
            <person name="Finster K.W."/>
            <person name="Kjeldsen K.U."/>
            <person name="Kube M."/>
            <person name="Reinhardt R."/>
            <person name="Mussmann M."/>
            <person name="Amann R."/>
            <person name="Schreiber L."/>
        </authorList>
    </citation>
    <scope>NUCLEOTIDE SEQUENCE [LARGE SCALE GENOMIC DNA]</scope>
    <source>
        <strain evidence="8">DSM 10523 / SB164P1</strain>
    </source>
</reference>
<gene>
    <name evidence="7" type="ordered locus">UWK_00938</name>
</gene>
<evidence type="ECO:0000256" key="5">
    <source>
        <dbReference type="SAM" id="Phobius"/>
    </source>
</evidence>
<feature type="domain" description="EamA" evidence="6">
    <location>
        <begin position="150"/>
        <end position="276"/>
    </location>
</feature>
<dbReference type="Gene3D" id="1.10.3730.20">
    <property type="match status" value="1"/>
</dbReference>
<keyword evidence="4 5" id="KW-0472">Membrane</keyword>
<feature type="transmembrane region" description="Helical" evidence="5">
    <location>
        <begin position="235"/>
        <end position="254"/>
    </location>
</feature>
<feature type="transmembrane region" description="Helical" evidence="5">
    <location>
        <begin position="178"/>
        <end position="198"/>
    </location>
</feature>
<feature type="domain" description="EamA" evidence="6">
    <location>
        <begin position="9"/>
        <end position="139"/>
    </location>
</feature>
<dbReference type="InterPro" id="IPR000620">
    <property type="entry name" value="EamA_dom"/>
</dbReference>